<evidence type="ECO:0000256" key="1">
    <source>
        <dbReference type="ARBA" id="ARBA00009437"/>
    </source>
</evidence>
<dbReference type="GO" id="GO:0003700">
    <property type="term" value="F:DNA-binding transcription factor activity"/>
    <property type="evidence" value="ECO:0007669"/>
    <property type="project" value="InterPro"/>
</dbReference>
<dbReference type="InterPro" id="IPR005119">
    <property type="entry name" value="LysR_subst-bd"/>
</dbReference>
<dbReference type="GO" id="GO:0003677">
    <property type="term" value="F:DNA binding"/>
    <property type="evidence" value="ECO:0007669"/>
    <property type="project" value="UniProtKB-KW"/>
</dbReference>
<feature type="domain" description="HTH lysR-type" evidence="5">
    <location>
        <begin position="1"/>
        <end position="58"/>
    </location>
</feature>
<evidence type="ECO:0000256" key="4">
    <source>
        <dbReference type="ARBA" id="ARBA00023163"/>
    </source>
</evidence>
<dbReference type="SUPFAM" id="SSF46785">
    <property type="entry name" value="Winged helix' DNA-binding domain"/>
    <property type="match status" value="1"/>
</dbReference>
<dbReference type="Proteomes" id="UP000503640">
    <property type="component" value="Unassembled WGS sequence"/>
</dbReference>
<accession>A0A7I9VP37</accession>
<dbReference type="Gene3D" id="1.10.10.10">
    <property type="entry name" value="Winged helix-like DNA-binding domain superfamily/Winged helix DNA-binding domain"/>
    <property type="match status" value="1"/>
</dbReference>
<keyword evidence="3" id="KW-0238">DNA-binding</keyword>
<dbReference type="AlphaFoldDB" id="A0A7I9VP37"/>
<proteinExistence type="inferred from homology"/>
<sequence>MELRHLRYFVSVAEELHFGRAAARLHIAQPPLSQQIRQLEAELGFALFVRAHRRVRLTEAGRTFLAGARAVLDRAAQAAADARRVARGETGALAVGFVASATYGFVPSLFRAFRRRLPGVALALSELSTEEQLAALRSGAIQVGLGRPPADDPAVAAEPLLDEPLVAALPAAHRLARGRAVPLAALADEPFVLFPRHPRPGWADHILSLCRAAGFRPPVAQEALELSTALALVAAGIGVTLVPASVRTLRPRGLVYRPLASPAPTTRLLALYRRDDAPPAVHRFVEVAREVLGREGRPPRGGG</sequence>
<gene>
    <name evidence="6" type="ORF">AMYX_29150</name>
</gene>
<comment type="caution">
    <text evidence="6">The sequence shown here is derived from an EMBL/GenBank/DDBJ whole genome shotgun (WGS) entry which is preliminary data.</text>
</comment>
<dbReference type="CDD" id="cd08414">
    <property type="entry name" value="PBP2_LTTR_aromatics_like"/>
    <property type="match status" value="1"/>
</dbReference>
<dbReference type="Pfam" id="PF00126">
    <property type="entry name" value="HTH_1"/>
    <property type="match status" value="1"/>
</dbReference>
<reference evidence="7" key="1">
    <citation type="journal article" date="2020" name="Appl. Environ. Microbiol.">
        <title>Diazotrophic Anaeromyxobacter Isolates from Soils.</title>
        <authorList>
            <person name="Masuda Y."/>
            <person name="Yamanaka H."/>
            <person name="Xu Z.X."/>
            <person name="Shiratori Y."/>
            <person name="Aono T."/>
            <person name="Amachi S."/>
            <person name="Senoo K."/>
            <person name="Itoh H."/>
        </authorList>
    </citation>
    <scope>NUCLEOTIDE SEQUENCE [LARGE SCALE GENOMIC DNA]</scope>
    <source>
        <strain evidence="7">R267</strain>
    </source>
</reference>
<evidence type="ECO:0000313" key="7">
    <source>
        <dbReference type="Proteomes" id="UP000503640"/>
    </source>
</evidence>
<keyword evidence="7" id="KW-1185">Reference proteome</keyword>
<evidence type="ECO:0000313" key="6">
    <source>
        <dbReference type="EMBL" id="GEJ58174.1"/>
    </source>
</evidence>
<name>A0A7I9VP37_9BACT</name>
<dbReference type="InterPro" id="IPR036388">
    <property type="entry name" value="WH-like_DNA-bd_sf"/>
</dbReference>
<dbReference type="GO" id="GO:0032993">
    <property type="term" value="C:protein-DNA complex"/>
    <property type="evidence" value="ECO:0007669"/>
    <property type="project" value="TreeGrafter"/>
</dbReference>
<dbReference type="Gene3D" id="3.40.190.10">
    <property type="entry name" value="Periplasmic binding protein-like II"/>
    <property type="match status" value="2"/>
</dbReference>
<dbReference type="InterPro" id="IPR036390">
    <property type="entry name" value="WH_DNA-bd_sf"/>
</dbReference>
<dbReference type="PROSITE" id="PS50931">
    <property type="entry name" value="HTH_LYSR"/>
    <property type="match status" value="1"/>
</dbReference>
<dbReference type="FunFam" id="1.10.10.10:FF:000001">
    <property type="entry name" value="LysR family transcriptional regulator"/>
    <property type="match status" value="1"/>
</dbReference>
<dbReference type="Pfam" id="PF03466">
    <property type="entry name" value="LysR_substrate"/>
    <property type="match status" value="1"/>
</dbReference>
<organism evidence="6 7">
    <name type="scientific">Anaeromyxobacter diazotrophicus</name>
    <dbReference type="NCBI Taxonomy" id="2590199"/>
    <lineage>
        <taxon>Bacteria</taxon>
        <taxon>Pseudomonadati</taxon>
        <taxon>Myxococcota</taxon>
        <taxon>Myxococcia</taxon>
        <taxon>Myxococcales</taxon>
        <taxon>Cystobacterineae</taxon>
        <taxon>Anaeromyxobacteraceae</taxon>
        <taxon>Anaeromyxobacter</taxon>
    </lineage>
</organism>
<evidence type="ECO:0000259" key="5">
    <source>
        <dbReference type="PROSITE" id="PS50931"/>
    </source>
</evidence>
<dbReference type="EMBL" id="BJTG01000007">
    <property type="protein sequence ID" value="GEJ58174.1"/>
    <property type="molecule type" value="Genomic_DNA"/>
</dbReference>
<protein>
    <submittedName>
        <fullName evidence="6">LysR family transcriptional regulator</fullName>
    </submittedName>
</protein>
<dbReference type="PANTHER" id="PTHR30346:SF0">
    <property type="entry name" value="HCA OPERON TRANSCRIPTIONAL ACTIVATOR HCAR"/>
    <property type="match status" value="1"/>
</dbReference>
<comment type="similarity">
    <text evidence="1">Belongs to the LysR transcriptional regulatory family.</text>
</comment>
<evidence type="ECO:0000256" key="2">
    <source>
        <dbReference type="ARBA" id="ARBA00023015"/>
    </source>
</evidence>
<keyword evidence="2" id="KW-0805">Transcription regulation</keyword>
<dbReference type="SUPFAM" id="SSF53850">
    <property type="entry name" value="Periplasmic binding protein-like II"/>
    <property type="match status" value="1"/>
</dbReference>
<dbReference type="InterPro" id="IPR000847">
    <property type="entry name" value="LysR_HTH_N"/>
</dbReference>
<dbReference type="PRINTS" id="PR00039">
    <property type="entry name" value="HTHLYSR"/>
</dbReference>
<dbReference type="PANTHER" id="PTHR30346">
    <property type="entry name" value="TRANSCRIPTIONAL DUAL REGULATOR HCAR-RELATED"/>
    <property type="match status" value="1"/>
</dbReference>
<keyword evidence="4" id="KW-0804">Transcription</keyword>
<dbReference type="RefSeq" id="WP_176066487.1">
    <property type="nucleotide sequence ID" value="NZ_BJTG01000007.1"/>
</dbReference>
<evidence type="ECO:0000256" key="3">
    <source>
        <dbReference type="ARBA" id="ARBA00023125"/>
    </source>
</evidence>